<dbReference type="EMBL" id="LHQS01000001">
    <property type="protein sequence ID" value="RXE57192.1"/>
    <property type="molecule type" value="Genomic_DNA"/>
</dbReference>
<protein>
    <recommendedName>
        <fullName evidence="4">DNA replication complex GINS family protein</fullName>
    </recommendedName>
</protein>
<keyword evidence="3" id="KW-1185">Reference proteome</keyword>
<accession>A0A498H2M7</accession>
<dbReference type="RefSeq" id="WP_128692972.1">
    <property type="nucleotide sequence ID" value="NZ_LHQS01000001.1"/>
</dbReference>
<gene>
    <name evidence="2" type="ORF">ABH15_03505</name>
</gene>
<evidence type="ECO:0000313" key="2">
    <source>
        <dbReference type="EMBL" id="RXE57192.1"/>
    </source>
</evidence>
<evidence type="ECO:0008006" key="4">
    <source>
        <dbReference type="Google" id="ProtNLM"/>
    </source>
</evidence>
<dbReference type="AlphaFoldDB" id="A0A498H2M7"/>
<reference evidence="2 3" key="1">
    <citation type="journal article" date="2015" name="Int. J. Syst. Evol. Microbiol.">
        <title>Methanoculleus taiwanensis sp. nov., a methanogen isolated from deep marine sediment at the deformation front area near Taiwan.</title>
        <authorList>
            <person name="Weng C.Y."/>
            <person name="Chen S.C."/>
            <person name="Lai M.C."/>
            <person name="Wu S.Y."/>
            <person name="Lin S."/>
            <person name="Yang T.F."/>
            <person name="Chen P.C."/>
        </authorList>
    </citation>
    <scope>NUCLEOTIDE SEQUENCE [LARGE SCALE GENOMIC DNA]</scope>
    <source>
        <strain evidence="2 3">CYW4</strain>
    </source>
</reference>
<dbReference type="Gene3D" id="3.40.5.50">
    <property type="match status" value="1"/>
</dbReference>
<dbReference type="OrthoDB" id="157576at2157"/>
<organism evidence="2 3">
    <name type="scientific">Methanoculleus taiwanensis</name>
    <dbReference type="NCBI Taxonomy" id="1550565"/>
    <lineage>
        <taxon>Archaea</taxon>
        <taxon>Methanobacteriati</taxon>
        <taxon>Methanobacteriota</taxon>
        <taxon>Stenosarchaea group</taxon>
        <taxon>Methanomicrobia</taxon>
        <taxon>Methanomicrobiales</taxon>
        <taxon>Methanomicrobiaceae</taxon>
        <taxon>Methanoculleus</taxon>
    </lineage>
</organism>
<evidence type="ECO:0000313" key="3">
    <source>
        <dbReference type="Proteomes" id="UP000290932"/>
    </source>
</evidence>
<feature type="region of interest" description="Disordered" evidence="1">
    <location>
        <begin position="133"/>
        <end position="152"/>
    </location>
</feature>
<comment type="caution">
    <text evidence="2">The sequence shown here is derived from an EMBL/GenBank/DDBJ whole genome shotgun (WGS) entry which is preliminary data.</text>
</comment>
<dbReference type="CDD" id="cd11714">
    <property type="entry name" value="GINS_A_archaea"/>
    <property type="match status" value="1"/>
</dbReference>
<dbReference type="Gene3D" id="1.20.58.1030">
    <property type="match status" value="1"/>
</dbReference>
<name>A0A498H2M7_9EURY</name>
<dbReference type="Proteomes" id="UP000290932">
    <property type="component" value="Unassembled WGS sequence"/>
</dbReference>
<proteinExistence type="predicted"/>
<sequence length="215" mass="24321">MDLEKLRQLLLDMHHSGRLADISPHLYDETREYLEKLKNDYYALANPLETRAGSLIIEEIGSIRDTTQEIFSIRTRQILDLAFQQFEGQYTDRDESRKMLPAERVMFRQIVGAIEECRRTLIFGDEAQGLGEAAGDEPVAGSMPAAPKEKRKRAASAGGVAAEYALVHITQDMDSFMGVDGRVYHLRQGDIITIPERNADVLCERNIALNIRLNK</sequence>
<evidence type="ECO:0000256" key="1">
    <source>
        <dbReference type="SAM" id="MobiDB-lite"/>
    </source>
</evidence>